<dbReference type="HOGENOM" id="CLU_048251_0_1_11"/>
<dbReference type="GO" id="GO:0008289">
    <property type="term" value="F:lipid binding"/>
    <property type="evidence" value="ECO:0007669"/>
    <property type="project" value="UniProtKB-KW"/>
</dbReference>
<reference evidence="2 5" key="2">
    <citation type="submission" date="2017-08" db="EMBL/GenBank/DDBJ databases">
        <title>The complete genome sequence of moderately halophilic actinomycete Actinopolyspora erythraea YIM 90600, the producer of novel erythromycin, novel actinopolysporins A-C and tubercidin.</title>
        <authorList>
            <person name="Yin M."/>
            <person name="Tang S."/>
        </authorList>
    </citation>
    <scope>NUCLEOTIDE SEQUENCE [LARGE SCALE GENOMIC DNA]</scope>
    <source>
        <strain evidence="2 5">YIM 90600</strain>
    </source>
</reference>
<dbReference type="InterPro" id="IPR043168">
    <property type="entry name" value="DegV_C"/>
</dbReference>
<evidence type="ECO:0000313" key="3">
    <source>
        <dbReference type="EMBL" id="KGI79917.1"/>
    </source>
</evidence>
<dbReference type="EMBL" id="CP022752">
    <property type="protein sequence ID" value="ASU77933.1"/>
    <property type="molecule type" value="Genomic_DNA"/>
</dbReference>
<dbReference type="Proteomes" id="UP000215043">
    <property type="component" value="Chromosome"/>
</dbReference>
<dbReference type="RefSeq" id="WP_043577262.1">
    <property type="nucleotide sequence ID" value="NZ_CP022752.1"/>
</dbReference>
<evidence type="ECO:0000313" key="4">
    <source>
        <dbReference type="Proteomes" id="UP000029737"/>
    </source>
</evidence>
<dbReference type="Pfam" id="PF02645">
    <property type="entry name" value="DegV"/>
    <property type="match status" value="1"/>
</dbReference>
<dbReference type="Gene3D" id="3.30.1180.10">
    <property type="match status" value="1"/>
</dbReference>
<dbReference type="EMBL" id="JPMV01000038">
    <property type="protein sequence ID" value="KGI79917.1"/>
    <property type="molecule type" value="Genomic_DNA"/>
</dbReference>
<accession>A0A099D283</accession>
<dbReference type="PANTHER" id="PTHR33434">
    <property type="entry name" value="DEGV DOMAIN-CONTAINING PROTEIN DR_1986-RELATED"/>
    <property type="match status" value="1"/>
</dbReference>
<evidence type="ECO:0000256" key="1">
    <source>
        <dbReference type="ARBA" id="ARBA00023121"/>
    </source>
</evidence>
<dbReference type="Proteomes" id="UP000029737">
    <property type="component" value="Unassembled WGS sequence"/>
</dbReference>
<dbReference type="eggNOG" id="COG1307">
    <property type="taxonomic scope" value="Bacteria"/>
</dbReference>
<evidence type="ECO:0000313" key="2">
    <source>
        <dbReference type="EMBL" id="ASU77933.1"/>
    </source>
</evidence>
<dbReference type="PROSITE" id="PS51482">
    <property type="entry name" value="DEGV"/>
    <property type="match status" value="1"/>
</dbReference>
<protein>
    <submittedName>
        <fullName evidence="2">DegV family protein</fullName>
    </submittedName>
</protein>
<dbReference type="OrthoDB" id="9760324at2"/>
<dbReference type="SUPFAM" id="SSF82549">
    <property type="entry name" value="DAK1/DegV-like"/>
    <property type="match status" value="1"/>
</dbReference>
<sequence length="306" mass="31368">MSVAVVTDSTAYLPARRAEHYGVRVVPLHVSTDAGRSLAETSFGPELLTEQLRAGRRVTTAGASVAEFADTYRAALDSGADGVLSVHLSGELSGTLDAARTAARQVAPSAISVVDSRSVAMGLGFAVLAAAELAATGAELAEVAEAARRVAARGTILFSVQTLEYLRRGGRIGTASALLGTALAIKPLLHLRDGGIEPLEKVRTTGAVVRRLEQLAVDAATGPAPSGAPSEVDTHRSPALAVHHLAVPERAEALARRVRERLPGHSDCVVSEVGATIGAHIGPGSVGVVVLPGGWSTTAGAPRDDR</sequence>
<organism evidence="2 5">
    <name type="scientific">Actinopolyspora erythraea</name>
    <dbReference type="NCBI Taxonomy" id="414996"/>
    <lineage>
        <taxon>Bacteria</taxon>
        <taxon>Bacillati</taxon>
        <taxon>Actinomycetota</taxon>
        <taxon>Actinomycetes</taxon>
        <taxon>Actinopolysporales</taxon>
        <taxon>Actinopolysporaceae</taxon>
        <taxon>Actinopolyspora</taxon>
    </lineage>
</organism>
<dbReference type="Gene3D" id="3.40.50.10170">
    <property type="match status" value="1"/>
</dbReference>
<keyword evidence="4" id="KW-1185">Reference proteome</keyword>
<dbReference type="InterPro" id="IPR003797">
    <property type="entry name" value="DegV"/>
</dbReference>
<reference evidence="3 4" key="1">
    <citation type="journal article" date="2014" name="PLoS ONE">
        <title>Identification and Characterization of a New Erythromycin Biosynthetic Gene Cluster in Actinopolyspora erythraea YIM90600, a Novel Erythronolide-Producing Halophilic Actinomycete Isolated from Salt Field.</title>
        <authorList>
            <person name="Chen D."/>
            <person name="Feng J."/>
            <person name="Huang L."/>
            <person name="Zhang Q."/>
            <person name="Wu J."/>
            <person name="Zhu X."/>
            <person name="Duan Y."/>
            <person name="Xu Z."/>
        </authorList>
    </citation>
    <scope>NUCLEOTIDE SEQUENCE [LARGE SCALE GENOMIC DNA]</scope>
    <source>
        <strain evidence="3 4">YIM90600</strain>
    </source>
</reference>
<dbReference type="NCBIfam" id="TIGR00762">
    <property type="entry name" value="DegV"/>
    <property type="match status" value="1"/>
</dbReference>
<evidence type="ECO:0000313" key="5">
    <source>
        <dbReference type="Proteomes" id="UP000215043"/>
    </source>
</evidence>
<name>A0A099D283_9ACTN</name>
<dbReference type="AlphaFoldDB" id="A0A099D283"/>
<dbReference type="KEGG" id="aey:CDG81_05970"/>
<dbReference type="InterPro" id="IPR050270">
    <property type="entry name" value="DegV_domain_contain"/>
</dbReference>
<gene>
    <name evidence="2" type="ORF">CDG81_05970</name>
    <name evidence="3" type="ORF">IL38_20980</name>
</gene>
<dbReference type="PANTHER" id="PTHR33434:SF2">
    <property type="entry name" value="FATTY ACID-BINDING PROTEIN TM_1468"/>
    <property type="match status" value="1"/>
</dbReference>
<proteinExistence type="predicted"/>
<keyword evidence="1" id="KW-0446">Lipid-binding</keyword>